<feature type="region of interest" description="Disordered" evidence="5">
    <location>
        <begin position="732"/>
        <end position="792"/>
    </location>
</feature>
<dbReference type="PANTHER" id="PTHR13430">
    <property type="match status" value="1"/>
</dbReference>
<gene>
    <name evidence="7" type="ORF">K461DRAFT_230958</name>
</gene>
<evidence type="ECO:0000313" key="7">
    <source>
        <dbReference type="EMBL" id="KAF2149325.1"/>
    </source>
</evidence>
<dbReference type="GO" id="GO:0000407">
    <property type="term" value="C:phagophore assembly site"/>
    <property type="evidence" value="ECO:0007669"/>
    <property type="project" value="TreeGrafter"/>
</dbReference>
<comment type="caution">
    <text evidence="7">The sequence shown here is derived from an EMBL/GenBank/DDBJ whole genome shotgun (WGS) entry which is preliminary data.</text>
</comment>
<feature type="domain" description="Autophagy-related protein 13 N-terminal" evidence="6">
    <location>
        <begin position="77"/>
        <end position="311"/>
    </location>
</feature>
<dbReference type="GO" id="GO:0005829">
    <property type="term" value="C:cytosol"/>
    <property type="evidence" value="ECO:0007669"/>
    <property type="project" value="TreeGrafter"/>
</dbReference>
<feature type="compositionally biased region" description="Basic and acidic residues" evidence="5">
    <location>
        <begin position="783"/>
        <end position="792"/>
    </location>
</feature>
<feature type="compositionally biased region" description="Low complexity" evidence="5">
    <location>
        <begin position="38"/>
        <end position="51"/>
    </location>
</feature>
<evidence type="ECO:0000256" key="4">
    <source>
        <dbReference type="RuleBase" id="RU361214"/>
    </source>
</evidence>
<protein>
    <recommendedName>
        <fullName evidence="2 4">Autophagy-related protein 13</fullName>
    </recommendedName>
</protein>
<dbReference type="GO" id="GO:0034727">
    <property type="term" value="P:piecemeal microautophagy of the nucleus"/>
    <property type="evidence" value="ECO:0007669"/>
    <property type="project" value="TreeGrafter"/>
</dbReference>
<organism evidence="7 8">
    <name type="scientific">Myriangium duriaei CBS 260.36</name>
    <dbReference type="NCBI Taxonomy" id="1168546"/>
    <lineage>
        <taxon>Eukaryota</taxon>
        <taxon>Fungi</taxon>
        <taxon>Dikarya</taxon>
        <taxon>Ascomycota</taxon>
        <taxon>Pezizomycotina</taxon>
        <taxon>Dothideomycetes</taxon>
        <taxon>Dothideomycetidae</taxon>
        <taxon>Myriangiales</taxon>
        <taxon>Myriangiaceae</taxon>
        <taxon>Myriangium</taxon>
    </lineage>
</organism>
<feature type="compositionally biased region" description="Acidic residues" evidence="5">
    <location>
        <begin position="768"/>
        <end position="777"/>
    </location>
</feature>
<evidence type="ECO:0000256" key="3">
    <source>
        <dbReference type="ARBA" id="ARBA00023006"/>
    </source>
</evidence>
<dbReference type="AlphaFoldDB" id="A0A9P4MCZ7"/>
<dbReference type="Pfam" id="PF10033">
    <property type="entry name" value="ATG13"/>
    <property type="match status" value="1"/>
</dbReference>
<dbReference type="GO" id="GO:0000423">
    <property type="term" value="P:mitophagy"/>
    <property type="evidence" value="ECO:0007669"/>
    <property type="project" value="TreeGrafter"/>
</dbReference>
<evidence type="ECO:0000259" key="6">
    <source>
        <dbReference type="Pfam" id="PF10033"/>
    </source>
</evidence>
<dbReference type="Proteomes" id="UP000799439">
    <property type="component" value="Unassembled WGS sequence"/>
</dbReference>
<dbReference type="OrthoDB" id="70161at2759"/>
<feature type="compositionally biased region" description="Low complexity" evidence="5">
    <location>
        <begin position="331"/>
        <end position="340"/>
    </location>
</feature>
<dbReference type="Gene3D" id="6.10.140.1900">
    <property type="match status" value="1"/>
</dbReference>
<feature type="compositionally biased region" description="Polar residues" evidence="5">
    <location>
        <begin position="17"/>
        <end position="26"/>
    </location>
</feature>
<evidence type="ECO:0000256" key="1">
    <source>
        <dbReference type="ARBA" id="ARBA00005246"/>
    </source>
</evidence>
<feature type="compositionally biased region" description="Low complexity" evidence="5">
    <location>
        <begin position="505"/>
        <end position="517"/>
    </location>
</feature>
<dbReference type="GO" id="GO:1990316">
    <property type="term" value="C:Atg1/ULK1 kinase complex"/>
    <property type="evidence" value="ECO:0007669"/>
    <property type="project" value="InterPro"/>
</dbReference>
<feature type="region of interest" description="Disordered" evidence="5">
    <location>
        <begin position="545"/>
        <end position="570"/>
    </location>
</feature>
<evidence type="ECO:0000313" key="8">
    <source>
        <dbReference type="Proteomes" id="UP000799439"/>
    </source>
</evidence>
<dbReference type="GO" id="GO:0034497">
    <property type="term" value="P:protein localization to phagophore assembly site"/>
    <property type="evidence" value="ECO:0007669"/>
    <property type="project" value="TreeGrafter"/>
</dbReference>
<accession>A0A9P4MCZ7</accession>
<feature type="compositionally biased region" description="Low complexity" evidence="5">
    <location>
        <begin position="379"/>
        <end position="396"/>
    </location>
</feature>
<dbReference type="InterPro" id="IPR036570">
    <property type="entry name" value="HORMA_dom_sf"/>
</dbReference>
<dbReference type="EMBL" id="ML996091">
    <property type="protein sequence ID" value="KAF2149325.1"/>
    <property type="molecule type" value="Genomic_DNA"/>
</dbReference>
<proteinExistence type="inferred from homology"/>
<evidence type="ECO:0000256" key="5">
    <source>
        <dbReference type="SAM" id="MobiDB-lite"/>
    </source>
</evidence>
<dbReference type="Gene3D" id="3.30.900.10">
    <property type="entry name" value="HORMA domain"/>
    <property type="match status" value="1"/>
</dbReference>
<feature type="compositionally biased region" description="Polar residues" evidence="5">
    <location>
        <begin position="667"/>
        <end position="678"/>
    </location>
</feature>
<feature type="region of interest" description="Disordered" evidence="5">
    <location>
        <begin position="609"/>
        <end position="688"/>
    </location>
</feature>
<evidence type="ECO:0000256" key="2">
    <source>
        <dbReference type="ARBA" id="ARBA00013801"/>
    </source>
</evidence>
<feature type="region of interest" description="Disordered" evidence="5">
    <location>
        <begin position="1"/>
        <end position="69"/>
    </location>
</feature>
<comment type="similarity">
    <text evidence="1 4">Belongs to the ATG13 family. Fungi subfamily.</text>
</comment>
<reference evidence="7" key="1">
    <citation type="journal article" date="2020" name="Stud. Mycol.">
        <title>101 Dothideomycetes genomes: a test case for predicting lifestyles and emergence of pathogens.</title>
        <authorList>
            <person name="Haridas S."/>
            <person name="Albert R."/>
            <person name="Binder M."/>
            <person name="Bloem J."/>
            <person name="Labutti K."/>
            <person name="Salamov A."/>
            <person name="Andreopoulos B."/>
            <person name="Baker S."/>
            <person name="Barry K."/>
            <person name="Bills G."/>
            <person name="Bluhm B."/>
            <person name="Cannon C."/>
            <person name="Castanera R."/>
            <person name="Culley D."/>
            <person name="Daum C."/>
            <person name="Ezra D."/>
            <person name="Gonzalez J."/>
            <person name="Henrissat B."/>
            <person name="Kuo A."/>
            <person name="Liang C."/>
            <person name="Lipzen A."/>
            <person name="Lutzoni F."/>
            <person name="Magnuson J."/>
            <person name="Mondo S."/>
            <person name="Nolan M."/>
            <person name="Ohm R."/>
            <person name="Pangilinan J."/>
            <person name="Park H.-J."/>
            <person name="Ramirez L."/>
            <person name="Alfaro M."/>
            <person name="Sun H."/>
            <person name="Tritt A."/>
            <person name="Yoshinaga Y."/>
            <person name="Zwiers L.-H."/>
            <person name="Turgeon B."/>
            <person name="Goodwin S."/>
            <person name="Spatafora J."/>
            <person name="Crous P."/>
            <person name="Grigoriev I."/>
        </authorList>
    </citation>
    <scope>NUCLEOTIDE SEQUENCE</scope>
    <source>
        <strain evidence="7">CBS 260.36</strain>
    </source>
</reference>
<feature type="compositionally biased region" description="Polar residues" evidence="5">
    <location>
        <begin position="546"/>
        <end position="569"/>
    </location>
</feature>
<dbReference type="PANTHER" id="PTHR13430:SF4">
    <property type="entry name" value="AUTOPHAGY-RELATED PROTEIN 13"/>
    <property type="match status" value="1"/>
</dbReference>
<feature type="region of interest" description="Disordered" evidence="5">
    <location>
        <begin position="327"/>
        <end position="396"/>
    </location>
</feature>
<dbReference type="InterPro" id="IPR040182">
    <property type="entry name" value="ATG13"/>
</dbReference>
<keyword evidence="3 4" id="KW-0072">Autophagy</keyword>
<feature type="compositionally biased region" description="Basic and acidic residues" evidence="5">
    <location>
        <begin position="52"/>
        <end position="61"/>
    </location>
</feature>
<dbReference type="InterPro" id="IPR018731">
    <property type="entry name" value="Atg13_N"/>
</dbReference>
<feature type="region of interest" description="Disordered" evidence="5">
    <location>
        <begin position="461"/>
        <end position="528"/>
    </location>
</feature>
<sequence>MHQHPRPAPRSASAASNLQTNPTRTNNQREEQATRAQSSLSLSSESGSGKSHLSDNGKPEDSASAQNPERQRLNLIVQRFFSKAALIIVSARVQLPPAHTRDGEVRLEKWFNTWIKDTNALNPEIDEWRKVDASTKPPPTLRIEFYLDLNQHPQSQSLVSVDEDHKKWDVAKSLETQAKLQGAATSPSEVIYERWTVNLEDPSTLPASQLTDPPPNIYKKGVVLLRSLYSYAMFLPAWKFSRKLSRQAGNGYLPKPKFRIVKGEVESSQDTLDWPLTNEPGPVTEEYNFNRLPCAFGALKVSVRYRTNCNFELDAAERLLSAQIATGSGNADSSTRAADSTSEELAGDSRYKPWARMPSGERDDGPYRLTAEARALSGSKSSLRSENVSSSVPRRTSVSFQPFKAGSLSSSPAGGVLLAGSPGASYGRPVGAAPPAHSRSRSSLNTLPQQALRNPGLANETAIASSASSSPKPAPIQRYSSSFSNRRARFPSTATASKPDDDASSSRGSVSSGHRGSTALAEQDSSLQDDAESIGDFLKMLDKSSRQVSLTKTDPASLAANSKRTSAQYSKFAKMKDSTAQLSDSMSSSIMLQRSSTPSSRQLSNVPGLIGGHAASVSTSSSPGGKPISPHTPHMPAIPSRLSNNSVVSYTRPESGSLPRSVRTEPSRSAYSRESTVTPGRAEASARAIDIPSSPRVFPVSRRSSSVNNNQRSGARMIARGAIDDEGMPFGLRSASLPNNDDRSMVRTHSGGVPIRGEGSGSGGIDRGDEEEEDEPLLFDLGELGRESMRRS</sequence>
<feature type="compositionally biased region" description="Polar residues" evidence="5">
    <location>
        <begin position="641"/>
        <end position="654"/>
    </location>
</feature>
<name>A0A9P4MCZ7_9PEZI</name>
<keyword evidence="8" id="KW-1185">Reference proteome</keyword>